<proteinExistence type="predicted"/>
<name>A0A1G2I698_9BACT</name>
<dbReference type="EMBL" id="MHOT01000008">
    <property type="protein sequence ID" value="OGZ69578.1"/>
    <property type="molecule type" value="Genomic_DNA"/>
</dbReference>
<reference evidence="1 2" key="1">
    <citation type="journal article" date="2016" name="Nat. Commun.">
        <title>Thousands of microbial genomes shed light on interconnected biogeochemical processes in an aquifer system.</title>
        <authorList>
            <person name="Anantharaman K."/>
            <person name="Brown C.T."/>
            <person name="Hug L.A."/>
            <person name="Sharon I."/>
            <person name="Castelle C.J."/>
            <person name="Probst A.J."/>
            <person name="Thomas B.C."/>
            <person name="Singh A."/>
            <person name="Wilkins M.J."/>
            <person name="Karaoz U."/>
            <person name="Brodie E.L."/>
            <person name="Williams K.H."/>
            <person name="Hubbard S.S."/>
            <person name="Banfield J.F."/>
        </authorList>
    </citation>
    <scope>NUCLEOTIDE SEQUENCE [LARGE SCALE GENOMIC DNA]</scope>
</reference>
<dbReference type="AlphaFoldDB" id="A0A1G2I698"/>
<comment type="caution">
    <text evidence="1">The sequence shown here is derived from an EMBL/GenBank/DDBJ whole genome shotgun (WGS) entry which is preliminary data.</text>
</comment>
<sequence length="60" mass="7002">MKKQILTPKLAQKIQDKIYYDMTDSKKIKIVSQFFVLANALKNSKTILSDESRRTFGNHK</sequence>
<evidence type="ECO:0000313" key="1">
    <source>
        <dbReference type="EMBL" id="OGZ69578.1"/>
    </source>
</evidence>
<accession>A0A1G2I698</accession>
<evidence type="ECO:0000313" key="2">
    <source>
        <dbReference type="Proteomes" id="UP000178820"/>
    </source>
</evidence>
<organism evidence="1 2">
    <name type="scientific">Candidatus Staskawiczbacteria bacterium RIFCSPHIGHO2_02_FULL_42_22</name>
    <dbReference type="NCBI Taxonomy" id="1802207"/>
    <lineage>
        <taxon>Bacteria</taxon>
        <taxon>Candidatus Staskawicziibacteriota</taxon>
    </lineage>
</organism>
<gene>
    <name evidence="1" type="ORF">A3D44_03315</name>
</gene>
<dbReference type="Proteomes" id="UP000178820">
    <property type="component" value="Unassembled WGS sequence"/>
</dbReference>
<protein>
    <submittedName>
        <fullName evidence="1">Uncharacterized protein</fullName>
    </submittedName>
</protein>